<evidence type="ECO:0000256" key="4">
    <source>
        <dbReference type="ARBA" id="ARBA00023157"/>
    </source>
</evidence>
<evidence type="ECO:0000256" key="5">
    <source>
        <dbReference type="ARBA" id="ARBA00023180"/>
    </source>
</evidence>
<reference evidence="7 8" key="1">
    <citation type="submission" date="2015-12" db="EMBL/GenBank/DDBJ databases">
        <title>The genome of Folsomia candida.</title>
        <authorList>
            <person name="Faddeeva A."/>
            <person name="Derks M.F."/>
            <person name="Anvar Y."/>
            <person name="Smit S."/>
            <person name="Van Straalen N."/>
            <person name="Roelofs D."/>
        </authorList>
    </citation>
    <scope>NUCLEOTIDE SEQUENCE [LARGE SCALE GENOMIC DNA]</scope>
    <source>
        <strain evidence="7 8">VU population</strain>
        <tissue evidence="7">Whole body</tissue>
    </source>
</reference>
<protein>
    <submittedName>
        <fullName evidence="7">Putative chitinase 3</fullName>
    </submittedName>
</protein>
<proteinExistence type="predicted"/>
<gene>
    <name evidence="7" type="ORF">Fcan01_16105</name>
</gene>
<evidence type="ECO:0000313" key="8">
    <source>
        <dbReference type="Proteomes" id="UP000198287"/>
    </source>
</evidence>
<keyword evidence="3" id="KW-0677">Repeat</keyword>
<sequence>MCTSVWGQRCDTTRLSPNPANCSTFIQCDNGQQVIRPCPTGLHFNVAQQICDWPYNVQCGYNPPPPAPGINSNFLIFMVFHQYLDIKCYSCIHIDPPHSNMSSPGCDKSPIPPSYLRTDCFGFGDINVAASVRHTMNATTARNTGNVTCVTYRGRSELGGSLVILRGCENAPSDLGNFKGKKCFSGRQYDFLLPKVGFVRTVEKCYCTGNGCNGGDHVVNKAIGFIGMLLICGVVKMFGGIV</sequence>
<dbReference type="PANTHER" id="PTHR23301">
    <property type="entry name" value="CHITIN BINDING PERITROPHIN-A"/>
    <property type="match status" value="1"/>
</dbReference>
<evidence type="ECO:0000313" key="7">
    <source>
        <dbReference type="EMBL" id="OXA49573.1"/>
    </source>
</evidence>
<dbReference type="InterPro" id="IPR036508">
    <property type="entry name" value="Chitin-bd_dom_sf"/>
</dbReference>
<comment type="caution">
    <text evidence="7">The sequence shown here is derived from an EMBL/GenBank/DDBJ whole genome shotgun (WGS) entry which is preliminary data.</text>
</comment>
<evidence type="ECO:0000256" key="2">
    <source>
        <dbReference type="ARBA" id="ARBA00022729"/>
    </source>
</evidence>
<keyword evidence="8" id="KW-1185">Reference proteome</keyword>
<accession>A0A226DWE9</accession>
<keyword evidence="1" id="KW-0147">Chitin-binding</keyword>
<evidence type="ECO:0000256" key="3">
    <source>
        <dbReference type="ARBA" id="ARBA00022737"/>
    </source>
</evidence>
<dbReference type="OrthoDB" id="6020543at2759"/>
<dbReference type="InterPro" id="IPR051940">
    <property type="entry name" value="Chitin_bind-dev_reg"/>
</dbReference>
<dbReference type="GO" id="GO:0008061">
    <property type="term" value="F:chitin binding"/>
    <property type="evidence" value="ECO:0007669"/>
    <property type="project" value="UniProtKB-KW"/>
</dbReference>
<dbReference type="PANTHER" id="PTHR23301:SF0">
    <property type="entry name" value="CHITIN-BINDING TYPE-2 DOMAIN-CONTAINING PROTEIN-RELATED"/>
    <property type="match status" value="1"/>
</dbReference>
<dbReference type="Gene3D" id="2.170.140.10">
    <property type="entry name" value="Chitin binding domain"/>
    <property type="match status" value="1"/>
</dbReference>
<dbReference type="Proteomes" id="UP000198287">
    <property type="component" value="Unassembled WGS sequence"/>
</dbReference>
<dbReference type="PROSITE" id="PS50940">
    <property type="entry name" value="CHIT_BIND_II"/>
    <property type="match status" value="1"/>
</dbReference>
<dbReference type="Pfam" id="PF01607">
    <property type="entry name" value="CBM_14"/>
    <property type="match status" value="1"/>
</dbReference>
<dbReference type="GO" id="GO:0005576">
    <property type="term" value="C:extracellular region"/>
    <property type="evidence" value="ECO:0007669"/>
    <property type="project" value="InterPro"/>
</dbReference>
<keyword evidence="2" id="KW-0732">Signal</keyword>
<dbReference type="SMART" id="SM00494">
    <property type="entry name" value="ChtBD2"/>
    <property type="match status" value="1"/>
</dbReference>
<organism evidence="7 8">
    <name type="scientific">Folsomia candida</name>
    <name type="common">Springtail</name>
    <dbReference type="NCBI Taxonomy" id="158441"/>
    <lineage>
        <taxon>Eukaryota</taxon>
        <taxon>Metazoa</taxon>
        <taxon>Ecdysozoa</taxon>
        <taxon>Arthropoda</taxon>
        <taxon>Hexapoda</taxon>
        <taxon>Collembola</taxon>
        <taxon>Entomobryomorpha</taxon>
        <taxon>Isotomoidea</taxon>
        <taxon>Isotomidae</taxon>
        <taxon>Proisotominae</taxon>
        <taxon>Folsomia</taxon>
    </lineage>
</organism>
<evidence type="ECO:0000259" key="6">
    <source>
        <dbReference type="PROSITE" id="PS50940"/>
    </source>
</evidence>
<keyword evidence="5" id="KW-0325">Glycoprotein</keyword>
<keyword evidence="4" id="KW-1015">Disulfide bond</keyword>
<dbReference type="AlphaFoldDB" id="A0A226DWE9"/>
<evidence type="ECO:0000256" key="1">
    <source>
        <dbReference type="ARBA" id="ARBA00022669"/>
    </source>
</evidence>
<name>A0A226DWE9_FOLCA</name>
<dbReference type="SUPFAM" id="SSF57625">
    <property type="entry name" value="Invertebrate chitin-binding proteins"/>
    <property type="match status" value="1"/>
</dbReference>
<dbReference type="EMBL" id="LNIX01000010">
    <property type="protein sequence ID" value="OXA49573.1"/>
    <property type="molecule type" value="Genomic_DNA"/>
</dbReference>
<feature type="domain" description="Chitin-binding type-2" evidence="6">
    <location>
        <begin position="7"/>
        <end position="61"/>
    </location>
</feature>
<dbReference type="InterPro" id="IPR002557">
    <property type="entry name" value="Chitin-bd_dom"/>
</dbReference>